<protein>
    <submittedName>
        <fullName evidence="1">Uncharacterized protein</fullName>
    </submittedName>
</protein>
<name>A0A6H5G474_9HEMI</name>
<gene>
    <name evidence="1" type="ORF">NTEN_LOCUS3625</name>
</gene>
<dbReference type="AlphaFoldDB" id="A0A6H5G474"/>
<evidence type="ECO:0000313" key="2">
    <source>
        <dbReference type="Proteomes" id="UP000479000"/>
    </source>
</evidence>
<dbReference type="EMBL" id="CADCXU010005694">
    <property type="protein sequence ID" value="CAA9997315.1"/>
    <property type="molecule type" value="Genomic_DNA"/>
</dbReference>
<accession>A0A6H5G474</accession>
<evidence type="ECO:0000313" key="1">
    <source>
        <dbReference type="EMBL" id="CAA9997315.1"/>
    </source>
</evidence>
<proteinExistence type="predicted"/>
<organism evidence="1 2">
    <name type="scientific">Nesidiocoris tenuis</name>
    <dbReference type="NCBI Taxonomy" id="355587"/>
    <lineage>
        <taxon>Eukaryota</taxon>
        <taxon>Metazoa</taxon>
        <taxon>Ecdysozoa</taxon>
        <taxon>Arthropoda</taxon>
        <taxon>Hexapoda</taxon>
        <taxon>Insecta</taxon>
        <taxon>Pterygota</taxon>
        <taxon>Neoptera</taxon>
        <taxon>Paraneoptera</taxon>
        <taxon>Hemiptera</taxon>
        <taxon>Heteroptera</taxon>
        <taxon>Panheteroptera</taxon>
        <taxon>Cimicomorpha</taxon>
        <taxon>Miridae</taxon>
        <taxon>Dicyphina</taxon>
        <taxon>Nesidiocoris</taxon>
    </lineage>
</organism>
<reference evidence="1 2" key="1">
    <citation type="submission" date="2020-02" db="EMBL/GenBank/DDBJ databases">
        <authorList>
            <person name="Ferguson B K."/>
        </authorList>
    </citation>
    <scope>NUCLEOTIDE SEQUENCE [LARGE SCALE GENOMIC DNA]</scope>
</reference>
<keyword evidence="2" id="KW-1185">Reference proteome</keyword>
<dbReference type="Proteomes" id="UP000479000">
    <property type="component" value="Unassembled WGS sequence"/>
</dbReference>
<sequence length="108" mass="12654">MKIKFEDKGFFRTKYCALSAQHRSAQKESLRGWRRRRRTAHPDKFYYKLEQVARWSPCSTCIAKRDSSSAGCSLFTRETHQSTFISTTIATMTLGIFIIPNEDDLRPW</sequence>